<dbReference type="AlphaFoldDB" id="A0A521CHM4"/>
<evidence type="ECO:0000259" key="2">
    <source>
        <dbReference type="Pfam" id="PF09834"/>
    </source>
</evidence>
<dbReference type="Proteomes" id="UP000319712">
    <property type="component" value="Unassembled WGS sequence"/>
</dbReference>
<feature type="transmembrane region" description="Helical" evidence="1">
    <location>
        <begin position="24"/>
        <end position="42"/>
    </location>
</feature>
<protein>
    <submittedName>
        <fullName evidence="3">Uncharacterized membrane protein</fullName>
    </submittedName>
</protein>
<dbReference type="Pfam" id="PF09834">
    <property type="entry name" value="DUF2061"/>
    <property type="match status" value="1"/>
</dbReference>
<keyword evidence="1" id="KW-0472">Membrane</keyword>
<gene>
    <name evidence="3" type="ORF">SAMN06264867_104205</name>
</gene>
<dbReference type="InterPro" id="IPR018638">
    <property type="entry name" value="DUF2061_membrane"/>
</dbReference>
<dbReference type="EMBL" id="FXTD01000004">
    <property type="protein sequence ID" value="SMO58855.1"/>
    <property type="molecule type" value="Genomic_DNA"/>
</dbReference>
<feature type="domain" description="DUF2061" evidence="2">
    <location>
        <begin position="20"/>
        <end position="71"/>
    </location>
</feature>
<sequence length="83" mass="9109">MRMFGDHLAGSALQARRRAIVKTLCYRLIMVLVTVTVAWAVVGDVSDAVNIGIVANVVKTGTYYLYERTWDRISWGVSASTSG</sequence>
<keyword evidence="1" id="KW-0812">Transmembrane</keyword>
<evidence type="ECO:0000256" key="1">
    <source>
        <dbReference type="SAM" id="Phobius"/>
    </source>
</evidence>
<organism evidence="3 4">
    <name type="scientific">Halorubrum cibi</name>
    <dbReference type="NCBI Taxonomy" id="413815"/>
    <lineage>
        <taxon>Archaea</taxon>
        <taxon>Methanobacteriati</taxon>
        <taxon>Methanobacteriota</taxon>
        <taxon>Stenosarchaea group</taxon>
        <taxon>Halobacteria</taxon>
        <taxon>Halobacteriales</taxon>
        <taxon>Haloferacaceae</taxon>
        <taxon>Halorubrum</taxon>
    </lineage>
</organism>
<keyword evidence="1" id="KW-1133">Transmembrane helix</keyword>
<evidence type="ECO:0000313" key="4">
    <source>
        <dbReference type="Proteomes" id="UP000319712"/>
    </source>
</evidence>
<accession>A0A521CHM4</accession>
<keyword evidence="4" id="KW-1185">Reference proteome</keyword>
<evidence type="ECO:0000313" key="3">
    <source>
        <dbReference type="EMBL" id="SMO58855.1"/>
    </source>
</evidence>
<name>A0A521CHM4_9EURY</name>
<proteinExistence type="predicted"/>
<reference evidence="3 4" key="1">
    <citation type="submission" date="2017-05" db="EMBL/GenBank/DDBJ databases">
        <authorList>
            <person name="Varghese N."/>
            <person name="Submissions S."/>
        </authorList>
    </citation>
    <scope>NUCLEOTIDE SEQUENCE [LARGE SCALE GENOMIC DNA]</scope>
    <source>
        <strain evidence="3 4">DSM 19504</strain>
    </source>
</reference>